<dbReference type="AlphaFoldDB" id="B2KBW4"/>
<name>B2KBW4_ELUMP</name>
<dbReference type="OrthoDB" id="9791397at2"/>
<dbReference type="STRING" id="445932.Emin_0308"/>
<dbReference type="InterPro" id="IPR011335">
    <property type="entry name" value="Restrct_endonuc-II-like"/>
</dbReference>
<organism evidence="2 3">
    <name type="scientific">Elusimicrobium minutum (strain Pei191)</name>
    <dbReference type="NCBI Taxonomy" id="445932"/>
    <lineage>
        <taxon>Bacteria</taxon>
        <taxon>Pseudomonadati</taxon>
        <taxon>Elusimicrobiota</taxon>
        <taxon>Elusimicrobia</taxon>
        <taxon>Elusimicrobiales</taxon>
        <taxon>Elusimicrobiaceae</taxon>
        <taxon>Elusimicrobium</taxon>
    </lineage>
</organism>
<dbReference type="Pfam" id="PF12705">
    <property type="entry name" value="PDDEXK_1"/>
    <property type="match status" value="1"/>
</dbReference>
<dbReference type="GO" id="GO:0004527">
    <property type="term" value="F:exonuclease activity"/>
    <property type="evidence" value="ECO:0007669"/>
    <property type="project" value="UniProtKB-KW"/>
</dbReference>
<keyword evidence="2" id="KW-0269">Exonuclease</keyword>
<dbReference type="Gene3D" id="3.90.320.10">
    <property type="match status" value="1"/>
</dbReference>
<reference evidence="2 3" key="1">
    <citation type="journal article" date="2009" name="Appl. Environ. Microbiol.">
        <title>Genomic analysis of 'Elusimicrobium minutum,' the first cultivated representative of the phylum 'Elusimicrobia' (formerly termite group 1).</title>
        <authorList>
            <person name="Herlemann D.P.R."/>
            <person name="Geissinger O."/>
            <person name="Ikeda-Ohtsubo W."/>
            <person name="Kunin V."/>
            <person name="Sun H."/>
            <person name="Lapidus A."/>
            <person name="Hugenholtz P."/>
            <person name="Brune A."/>
        </authorList>
    </citation>
    <scope>NUCLEOTIDE SEQUENCE [LARGE SCALE GENOMIC DNA]</scope>
    <source>
        <strain evidence="2 3">Pei191</strain>
    </source>
</reference>
<sequence>MEFEHKVYELNYSKIKTYKECPLLYKYKYVEGKREGLVPASSLGVSIHRTLEEYHKYSNDPSEILNYFNNCWLGAGYTSAGEQMEYYLKGKKMLEAYAEKEYERKTSVDSTEREFIFEHGIWTIRGKIDRTDLWPDGSWEVIDYKTGSELDENFDVTQSLQMGIYSVGARRAWNMKKGKASIYNVALGIVYSADFDLFNEDEILKTFVETGKKIEASFFPANTNHCQHCLFNNRCPSSSVKEAA</sequence>
<proteinExistence type="predicted"/>
<dbReference type="Proteomes" id="UP000001029">
    <property type="component" value="Chromosome"/>
</dbReference>
<feature type="domain" description="PD-(D/E)XK endonuclease-like" evidence="1">
    <location>
        <begin position="10"/>
        <end position="236"/>
    </location>
</feature>
<evidence type="ECO:0000313" key="2">
    <source>
        <dbReference type="EMBL" id="ACC97868.1"/>
    </source>
</evidence>
<dbReference type="RefSeq" id="WP_012414483.1">
    <property type="nucleotide sequence ID" value="NC_010644.1"/>
</dbReference>
<gene>
    <name evidence="2" type="ordered locus">Emin_0308</name>
</gene>
<dbReference type="HOGENOM" id="CLU_086290_0_0_0"/>
<evidence type="ECO:0000259" key="1">
    <source>
        <dbReference type="Pfam" id="PF12705"/>
    </source>
</evidence>
<keyword evidence="2" id="KW-0378">Hydrolase</keyword>
<evidence type="ECO:0000313" key="3">
    <source>
        <dbReference type="Proteomes" id="UP000001029"/>
    </source>
</evidence>
<protein>
    <submittedName>
        <fullName evidence="2">RecB family exonuclease</fullName>
    </submittedName>
</protein>
<accession>B2KBW4</accession>
<dbReference type="SUPFAM" id="SSF52980">
    <property type="entry name" value="Restriction endonuclease-like"/>
    <property type="match status" value="1"/>
</dbReference>
<dbReference type="InterPro" id="IPR038726">
    <property type="entry name" value="PDDEXK_AddAB-type"/>
</dbReference>
<keyword evidence="3" id="KW-1185">Reference proteome</keyword>
<dbReference type="KEGG" id="emi:Emin_0308"/>
<keyword evidence="2" id="KW-0540">Nuclease</keyword>
<dbReference type="InterPro" id="IPR011604">
    <property type="entry name" value="PDDEXK-like_dom_sf"/>
</dbReference>
<dbReference type="EMBL" id="CP001055">
    <property type="protein sequence ID" value="ACC97868.1"/>
    <property type="molecule type" value="Genomic_DNA"/>
</dbReference>